<feature type="compositionally biased region" description="Basic residues" evidence="3">
    <location>
        <begin position="1"/>
        <end position="12"/>
    </location>
</feature>
<gene>
    <name evidence="6" type="primary">LOC100900242</name>
</gene>
<feature type="region of interest" description="Disordered" evidence="3">
    <location>
        <begin position="363"/>
        <end position="470"/>
    </location>
</feature>
<feature type="domain" description="RRM" evidence="4">
    <location>
        <begin position="182"/>
        <end position="259"/>
    </location>
</feature>
<dbReference type="Pfam" id="PF00076">
    <property type="entry name" value="RRM_1"/>
    <property type="match status" value="1"/>
</dbReference>
<sequence length="470" mass="52548">MPPQKTKAKKNVPAKVPPAKQKKLAPKEVSEDEDDDDDEDIDEDDIDEDVSVGSLDEDEDLDDEDGSDDLDEEEDDDDEDDEKEEEPMERPAKRAKLNGKDDSPVKVAKKEDAKKQNRKEEKKQDAKEQTKKEEKKGEKKPDKKETEPNPKIEMEDKKTAIGPLSEEETKMFAANFRAMSATSIFVGKLPEDATDEDLKKLHPSIRSIRRPITRKGQPTTFGFLNFANKEMAERALKDIKKKGVVKIRGQEVLVSENGNGQCHPPSIVDRRKLRIYGCPKFVTAEMIRASLPGCINVVLGDKDKGNAVEAVAVFRSSAETKKILQAQQTVTLNECVCALFYLNISFNCKQHERRKEKKLKKLEKMQKEDGAAASGSDDQDDSDMPADKIVKFKKENVKPQVQSAKKGQKRAAPQDSDDDDDEEKTVAAPTPKNKKVSLKSPQKTPLSTTKAAKKTPMRKGTPFKKAKTAA</sequence>
<dbReference type="AlphaFoldDB" id="A0AAJ6QP13"/>
<organism evidence="5 6">
    <name type="scientific">Galendromus occidentalis</name>
    <name type="common">western predatory mite</name>
    <dbReference type="NCBI Taxonomy" id="34638"/>
    <lineage>
        <taxon>Eukaryota</taxon>
        <taxon>Metazoa</taxon>
        <taxon>Ecdysozoa</taxon>
        <taxon>Arthropoda</taxon>
        <taxon>Chelicerata</taxon>
        <taxon>Arachnida</taxon>
        <taxon>Acari</taxon>
        <taxon>Parasitiformes</taxon>
        <taxon>Mesostigmata</taxon>
        <taxon>Gamasina</taxon>
        <taxon>Phytoseioidea</taxon>
        <taxon>Phytoseiidae</taxon>
        <taxon>Typhlodrominae</taxon>
        <taxon>Galendromus</taxon>
    </lineage>
</organism>
<feature type="compositionally biased region" description="Acidic residues" evidence="3">
    <location>
        <begin position="30"/>
        <end position="87"/>
    </location>
</feature>
<dbReference type="CDD" id="cd00590">
    <property type="entry name" value="RRM_SF"/>
    <property type="match status" value="1"/>
</dbReference>
<proteinExistence type="predicted"/>
<protein>
    <submittedName>
        <fullName evidence="6">Nucleolin</fullName>
    </submittedName>
</protein>
<dbReference type="InterPro" id="IPR035979">
    <property type="entry name" value="RBD_domain_sf"/>
</dbReference>
<dbReference type="KEGG" id="goe:100900242"/>
<dbReference type="Proteomes" id="UP000694867">
    <property type="component" value="Unplaced"/>
</dbReference>
<evidence type="ECO:0000256" key="3">
    <source>
        <dbReference type="SAM" id="MobiDB-lite"/>
    </source>
</evidence>
<evidence type="ECO:0000256" key="1">
    <source>
        <dbReference type="ARBA" id="ARBA00022884"/>
    </source>
</evidence>
<dbReference type="SUPFAM" id="SSF54928">
    <property type="entry name" value="RNA-binding domain, RBD"/>
    <property type="match status" value="1"/>
</dbReference>
<dbReference type="GO" id="GO:0003723">
    <property type="term" value="F:RNA binding"/>
    <property type="evidence" value="ECO:0007669"/>
    <property type="project" value="UniProtKB-UniRule"/>
</dbReference>
<feature type="compositionally biased region" description="Polar residues" evidence="3">
    <location>
        <begin position="439"/>
        <end position="450"/>
    </location>
</feature>
<keyword evidence="5" id="KW-1185">Reference proteome</keyword>
<name>A0AAJ6QP13_9ACAR</name>
<accession>A0AAJ6QP13</accession>
<dbReference type="SMART" id="SM00360">
    <property type="entry name" value="RRM"/>
    <property type="match status" value="1"/>
</dbReference>
<evidence type="ECO:0000259" key="4">
    <source>
        <dbReference type="PROSITE" id="PS50102"/>
    </source>
</evidence>
<evidence type="ECO:0000313" key="6">
    <source>
        <dbReference type="RefSeq" id="XP_003739190.1"/>
    </source>
</evidence>
<dbReference type="RefSeq" id="XP_003739190.1">
    <property type="nucleotide sequence ID" value="XM_003739142.1"/>
</dbReference>
<dbReference type="Gene3D" id="3.30.70.330">
    <property type="match status" value="1"/>
</dbReference>
<keyword evidence="1 2" id="KW-0694">RNA-binding</keyword>
<evidence type="ECO:0000313" key="5">
    <source>
        <dbReference type="Proteomes" id="UP000694867"/>
    </source>
</evidence>
<dbReference type="InterPro" id="IPR012677">
    <property type="entry name" value="Nucleotide-bd_a/b_plait_sf"/>
</dbReference>
<feature type="compositionally biased region" description="Basic residues" evidence="3">
    <location>
        <begin position="451"/>
        <end position="470"/>
    </location>
</feature>
<feature type="region of interest" description="Disordered" evidence="3">
    <location>
        <begin position="1"/>
        <end position="164"/>
    </location>
</feature>
<dbReference type="InterPro" id="IPR000504">
    <property type="entry name" value="RRM_dom"/>
</dbReference>
<feature type="compositionally biased region" description="Basic and acidic residues" evidence="3">
    <location>
        <begin position="88"/>
        <end position="159"/>
    </location>
</feature>
<evidence type="ECO:0000256" key="2">
    <source>
        <dbReference type="PROSITE-ProRule" id="PRU00176"/>
    </source>
</evidence>
<dbReference type="PROSITE" id="PS50102">
    <property type="entry name" value="RRM"/>
    <property type="match status" value="1"/>
</dbReference>
<reference evidence="6" key="1">
    <citation type="submission" date="2025-08" db="UniProtKB">
        <authorList>
            <consortium name="RefSeq"/>
        </authorList>
    </citation>
    <scope>IDENTIFICATION</scope>
</reference>
<dbReference type="GeneID" id="100900242"/>
<feature type="compositionally biased region" description="Basic and acidic residues" evidence="3">
    <location>
        <begin position="385"/>
        <end position="397"/>
    </location>
</feature>